<reference evidence="2" key="1">
    <citation type="submission" date="2017-05" db="EMBL/GenBank/DDBJ databases">
        <authorList>
            <person name="Song R."/>
            <person name="Chenine A.L."/>
            <person name="Ruprecht R.M."/>
        </authorList>
    </citation>
    <scope>NUCLEOTIDE SEQUENCE [LARGE SCALE GENOMIC DNA]</scope>
    <source>
        <strain evidence="2">103v</strain>
    </source>
</reference>
<reference evidence="3" key="2">
    <citation type="submission" date="2017-05" db="EMBL/GenBank/DDBJ databases">
        <authorList>
            <person name="Lin X.B."/>
            <person name="Stothard P."/>
            <person name="Tasseva G."/>
            <person name="Walter J."/>
        </authorList>
    </citation>
    <scope>NUCLEOTIDE SEQUENCE [LARGE SCALE GENOMIC DNA]</scope>
    <source>
        <strain evidence="3">103v</strain>
    </source>
</reference>
<name>A0A1C1ZP35_LIMRT</name>
<organism evidence="2 3">
    <name type="scientific">Limosilactobacillus reuteri</name>
    <name type="common">Lactobacillus reuteri</name>
    <dbReference type="NCBI Taxonomy" id="1598"/>
    <lineage>
        <taxon>Bacteria</taxon>
        <taxon>Bacillati</taxon>
        <taxon>Bacillota</taxon>
        <taxon>Bacilli</taxon>
        <taxon>Lactobacillales</taxon>
        <taxon>Lactobacillaceae</taxon>
        <taxon>Limosilactobacillus</taxon>
    </lineage>
</organism>
<reference evidence="2 3" key="3">
    <citation type="submission" date="2017-09" db="EMBL/GenBank/DDBJ databases">
        <title>Tripartite evolution among Lactobacillus johnsonii, Lactobacillus taiwanensis, Lactobacillus reuteri and their rodent host.</title>
        <authorList>
            <person name="Wang T."/>
            <person name="Knowles S."/>
            <person name="Cheng C."/>
        </authorList>
    </citation>
    <scope>NUCLEOTIDE SEQUENCE [LARGE SCALE GENOMIC DNA]</scope>
    <source>
        <strain evidence="2 3">103v</strain>
    </source>
</reference>
<gene>
    <name evidence="2" type="ORF">CBG21_05070</name>
    <name evidence="1" type="ORF">LMB76_04235</name>
</gene>
<comment type="caution">
    <text evidence="2">The sequence shown here is derived from an EMBL/GenBank/DDBJ whole genome shotgun (WGS) entry which is preliminary data.</text>
</comment>
<accession>A0A1C1ZP35</accession>
<dbReference type="AlphaFoldDB" id="A0A1C1ZP35"/>
<evidence type="ECO:0000313" key="3">
    <source>
        <dbReference type="Proteomes" id="UP000216122"/>
    </source>
</evidence>
<dbReference type="RefSeq" id="WP_065867021.1">
    <property type="nucleotide sequence ID" value="NZ_CP065330.1"/>
</dbReference>
<dbReference type="Proteomes" id="UP000216122">
    <property type="component" value="Unassembled WGS sequence"/>
</dbReference>
<evidence type="ECO:0000313" key="1">
    <source>
        <dbReference type="EMBL" id="MCC4477426.1"/>
    </source>
</evidence>
<reference evidence="1" key="4">
    <citation type="submission" date="2021-10" db="EMBL/GenBank/DDBJ databases">
        <title>Evolutionary history and lifestyle of the vertebrate symbiont Limosilactobacillus reuteri.</title>
        <authorList>
            <person name="Zheng J."/>
            <person name="Li F."/>
            <person name="Gaenzle M."/>
            <person name="Walter J."/>
        </authorList>
    </citation>
    <scope>NUCLEOTIDE SEQUENCE</scope>
    <source>
        <strain evidence="1">GQ_1_3_1</strain>
    </source>
</reference>
<dbReference type="Proteomes" id="UP001198026">
    <property type="component" value="Unassembled WGS sequence"/>
</dbReference>
<dbReference type="EMBL" id="NGQC01000031">
    <property type="protein sequence ID" value="OYT03644.1"/>
    <property type="molecule type" value="Genomic_DNA"/>
</dbReference>
<sequence length="62" mass="7141">MQEQEVIKYCQNETPVIYHKHNYYIVGINKLNQTVDLQKASAIGLTLDERTITNVSFGDLEI</sequence>
<dbReference type="EMBL" id="JAJGWB010000114">
    <property type="protein sequence ID" value="MCC4477426.1"/>
    <property type="molecule type" value="Genomic_DNA"/>
</dbReference>
<evidence type="ECO:0000313" key="2">
    <source>
        <dbReference type="EMBL" id="OYT03644.1"/>
    </source>
</evidence>
<proteinExistence type="predicted"/>
<protein>
    <submittedName>
        <fullName evidence="2">Uncharacterized protein</fullName>
    </submittedName>
</protein>